<keyword evidence="2" id="KW-1133">Transmembrane helix</keyword>
<organism evidence="3 4">
    <name type="scientific">Actinoplanes digitatis</name>
    <dbReference type="NCBI Taxonomy" id="1868"/>
    <lineage>
        <taxon>Bacteria</taxon>
        <taxon>Bacillati</taxon>
        <taxon>Actinomycetota</taxon>
        <taxon>Actinomycetes</taxon>
        <taxon>Micromonosporales</taxon>
        <taxon>Micromonosporaceae</taxon>
        <taxon>Actinoplanes</taxon>
    </lineage>
</organism>
<evidence type="ECO:0000256" key="1">
    <source>
        <dbReference type="SAM" id="MobiDB-lite"/>
    </source>
</evidence>
<sequence>MNTAQRDELARLLPPPGDPELSEARGRVLRDAFLREIGRPRRAPRRVMALVPAGAAALVTVIFVLAGLVPHGGTSPVPAPSATPAVIALPPVHAAGVVARADAAAARASLPPAPAIRPDQFVYIRSRIAYQHIAFGGRRFDGGVSWPSEGVVTPALETTRIREIWSPQQGDRAFVHDGAETFEVYDATPNGAYANLPVEPKLLLRRIYAETETEDTGPEADYSAFDWIGSAMHETILPPRTYVTLYRTAARIPGVVLVDDAVDGAGRHGTAVAFEHLGERREWIFDPRTFDYLGERSYLVEDGAGGTAGTITGLSAVLERAVVDGKGERPR</sequence>
<dbReference type="InterPro" id="IPR047789">
    <property type="entry name" value="CU044_5270-like"/>
</dbReference>
<evidence type="ECO:0000256" key="2">
    <source>
        <dbReference type="SAM" id="Phobius"/>
    </source>
</evidence>
<name>A0A7W7MQF5_9ACTN</name>
<gene>
    <name evidence="3" type="ORF">BJ971_003732</name>
</gene>
<feature type="transmembrane region" description="Helical" evidence="2">
    <location>
        <begin position="47"/>
        <end position="69"/>
    </location>
</feature>
<proteinExistence type="predicted"/>
<comment type="caution">
    <text evidence="3">The sequence shown here is derived from an EMBL/GenBank/DDBJ whole genome shotgun (WGS) entry which is preliminary data.</text>
</comment>
<dbReference type="AlphaFoldDB" id="A0A7W7MQF5"/>
<dbReference type="NCBIfam" id="NF038083">
    <property type="entry name" value="CU044_5270_fam"/>
    <property type="match status" value="1"/>
</dbReference>
<feature type="compositionally biased region" description="Basic and acidic residues" evidence="1">
    <location>
        <begin position="1"/>
        <end position="10"/>
    </location>
</feature>
<evidence type="ECO:0000313" key="4">
    <source>
        <dbReference type="Proteomes" id="UP000578112"/>
    </source>
</evidence>
<evidence type="ECO:0008006" key="5">
    <source>
        <dbReference type="Google" id="ProtNLM"/>
    </source>
</evidence>
<keyword evidence="2" id="KW-0812">Transmembrane</keyword>
<dbReference type="RefSeq" id="WP_184994513.1">
    <property type="nucleotide sequence ID" value="NZ_BOMK01000010.1"/>
</dbReference>
<feature type="region of interest" description="Disordered" evidence="1">
    <location>
        <begin position="1"/>
        <end position="22"/>
    </location>
</feature>
<evidence type="ECO:0000313" key="3">
    <source>
        <dbReference type="EMBL" id="MBB4763176.1"/>
    </source>
</evidence>
<reference evidence="3 4" key="1">
    <citation type="submission" date="2020-08" db="EMBL/GenBank/DDBJ databases">
        <title>Sequencing the genomes of 1000 actinobacteria strains.</title>
        <authorList>
            <person name="Klenk H.-P."/>
        </authorList>
    </citation>
    <scope>NUCLEOTIDE SEQUENCE [LARGE SCALE GENOMIC DNA]</scope>
    <source>
        <strain evidence="3 4">DSM 43149</strain>
    </source>
</reference>
<keyword evidence="2" id="KW-0472">Membrane</keyword>
<accession>A0A7W7MQF5</accession>
<protein>
    <recommendedName>
        <fullName evidence="5">CU044_5270 family protein</fullName>
    </recommendedName>
</protein>
<dbReference type="EMBL" id="JACHNH010000001">
    <property type="protein sequence ID" value="MBB4763176.1"/>
    <property type="molecule type" value="Genomic_DNA"/>
</dbReference>
<dbReference type="Proteomes" id="UP000578112">
    <property type="component" value="Unassembled WGS sequence"/>
</dbReference>
<keyword evidence="4" id="KW-1185">Reference proteome</keyword>